<protein>
    <submittedName>
        <fullName evidence="2">DNA polymerase family A</fullName>
    </submittedName>
</protein>
<dbReference type="Gene3D" id="3.30.70.370">
    <property type="match status" value="1"/>
</dbReference>
<dbReference type="SUPFAM" id="SSF56672">
    <property type="entry name" value="DNA/RNA polymerases"/>
    <property type="match status" value="1"/>
</dbReference>
<dbReference type="Pfam" id="PF00476">
    <property type="entry name" value="DNA_pol_A"/>
    <property type="match status" value="1"/>
</dbReference>
<dbReference type="GO" id="GO:0003887">
    <property type="term" value="F:DNA-directed DNA polymerase activity"/>
    <property type="evidence" value="ECO:0007669"/>
    <property type="project" value="InterPro"/>
</dbReference>
<feature type="domain" description="DNA-directed DNA polymerase family A palm" evidence="1">
    <location>
        <begin position="146"/>
        <end position="322"/>
    </location>
</feature>
<name>A0A2H1IL49_BRELN</name>
<dbReference type="GO" id="GO:0003677">
    <property type="term" value="F:DNA binding"/>
    <property type="evidence" value="ECO:0007669"/>
    <property type="project" value="InterPro"/>
</dbReference>
<dbReference type="InterPro" id="IPR002298">
    <property type="entry name" value="DNA_polymerase_A"/>
</dbReference>
<dbReference type="PANTHER" id="PTHR10133">
    <property type="entry name" value="DNA POLYMERASE I"/>
    <property type="match status" value="1"/>
</dbReference>
<reference evidence="2 3" key="1">
    <citation type="submission" date="2017-03" db="EMBL/GenBank/DDBJ databases">
        <authorList>
            <person name="Afonso C.L."/>
            <person name="Miller P.J."/>
            <person name="Scott M.A."/>
            <person name="Spackman E."/>
            <person name="Goraichik I."/>
            <person name="Dimitrov K.M."/>
            <person name="Suarez D.L."/>
            <person name="Swayne D.E."/>
        </authorList>
    </citation>
    <scope>NUCLEOTIDE SEQUENCE [LARGE SCALE GENOMIC DNA]</scope>
    <source>
        <strain evidence="2 3">Mu101</strain>
    </source>
</reference>
<sequence>MNATRKARRIWRKAAREMPLDMCSIITDLDAVDEARDKCIALLGRDAAGKSKHDERRTAEALLAHGITGLGRLDSSRDREGWLVPEYSRHIWETVVDRVRRSQTQPILEDLVQSQTHHGWVLPIVIPEHASTGRTHIEAPRLQGLSRDMVARYINMDLVYVDQVAAEPHVMAYLSGDAQLAADLTGDPYRELARDLGVDRSDAKSIFMSIPYGSGPDRIASMLRISRGDAVDVIDQWNARYPDAASWVDEVRDEAKTGQVRLFDGTRLSVESPHLGPSYVGQGTGAVLTHEWTIAVHSALPAEAELAWPVHDALVVELPDEDARDEIGQTMVDALSELSIPLHGKVE</sequence>
<dbReference type="AlphaFoldDB" id="A0A2H1IL49"/>
<evidence type="ECO:0000313" key="3">
    <source>
        <dbReference type="Proteomes" id="UP000234498"/>
    </source>
</evidence>
<organism evidence="2 3">
    <name type="scientific">Brevibacterium linens</name>
    <dbReference type="NCBI Taxonomy" id="1703"/>
    <lineage>
        <taxon>Bacteria</taxon>
        <taxon>Bacillati</taxon>
        <taxon>Actinomycetota</taxon>
        <taxon>Actinomycetes</taxon>
        <taxon>Micrococcales</taxon>
        <taxon>Brevibacteriaceae</taxon>
        <taxon>Brevibacterium</taxon>
    </lineage>
</organism>
<dbReference type="Gene3D" id="1.10.150.20">
    <property type="entry name" value="5' to 3' exonuclease, C-terminal subdomain"/>
    <property type="match status" value="1"/>
</dbReference>
<dbReference type="InterPro" id="IPR043502">
    <property type="entry name" value="DNA/RNA_pol_sf"/>
</dbReference>
<gene>
    <name evidence="2" type="ORF">BLIN101_01315</name>
</gene>
<dbReference type="GO" id="GO:0006302">
    <property type="term" value="P:double-strand break repair"/>
    <property type="evidence" value="ECO:0007669"/>
    <property type="project" value="TreeGrafter"/>
</dbReference>
<dbReference type="SMART" id="SM00482">
    <property type="entry name" value="POLAc"/>
    <property type="match status" value="1"/>
</dbReference>
<dbReference type="GO" id="GO:0006261">
    <property type="term" value="P:DNA-templated DNA replication"/>
    <property type="evidence" value="ECO:0007669"/>
    <property type="project" value="InterPro"/>
</dbReference>
<dbReference type="EMBL" id="FXZA01000004">
    <property type="protein sequence ID" value="SMX75884.1"/>
    <property type="molecule type" value="Genomic_DNA"/>
</dbReference>
<dbReference type="PANTHER" id="PTHR10133:SF62">
    <property type="entry name" value="DNA POLYMERASE THETA"/>
    <property type="match status" value="1"/>
</dbReference>
<dbReference type="Proteomes" id="UP000234498">
    <property type="component" value="Unassembled WGS sequence"/>
</dbReference>
<evidence type="ECO:0000313" key="2">
    <source>
        <dbReference type="EMBL" id="SMX75884.1"/>
    </source>
</evidence>
<accession>A0A2H1IL49</accession>
<evidence type="ECO:0000259" key="1">
    <source>
        <dbReference type="SMART" id="SM00482"/>
    </source>
</evidence>
<proteinExistence type="predicted"/>
<dbReference type="InterPro" id="IPR001098">
    <property type="entry name" value="DNA-dir_DNA_pol_A_palm_dom"/>
</dbReference>
<dbReference type="RefSeq" id="WP_101594439.1">
    <property type="nucleotide sequence ID" value="NZ_FXZA01000004.1"/>
</dbReference>